<dbReference type="EMBL" id="PGCJ01000204">
    <property type="protein sequence ID" value="PLW38680.1"/>
    <property type="molecule type" value="Genomic_DNA"/>
</dbReference>
<dbReference type="Proteomes" id="UP000235388">
    <property type="component" value="Unassembled WGS sequence"/>
</dbReference>
<dbReference type="Pfam" id="PF20515">
    <property type="entry name" value="2OG-FeII_Oxy_6"/>
    <property type="match status" value="1"/>
</dbReference>
<protein>
    <recommendedName>
        <fullName evidence="1">Tet-like 2OG-Fe(II) oxygenase domain-containing protein</fullName>
    </recommendedName>
</protein>
<proteinExistence type="predicted"/>
<sequence length="142" mass="16234">MAHVCRKNRDINISMFQKSFIAYADSCCKHIVAIVKFYPFAKMDSSLMAWFQNLSHHLIAQSKFQNPNYSNGPAYAGHLFSLGWHKAYKSKTTVGITGIAEKVSRDCKGWEYLKTHLPEVNQFIEIKTHHPTPLSHGYQSTN</sequence>
<reference evidence="2 3" key="1">
    <citation type="submission" date="2017-11" db="EMBL/GenBank/DDBJ databases">
        <title>De novo assembly and phasing of dikaryotic genomes from two isolates of Puccinia coronata f. sp. avenae, the causal agent of oat crown rust.</title>
        <authorList>
            <person name="Miller M.E."/>
            <person name="Zhang Y."/>
            <person name="Omidvar V."/>
            <person name="Sperschneider J."/>
            <person name="Schwessinger B."/>
            <person name="Raley C."/>
            <person name="Palmer J.M."/>
            <person name="Garnica D."/>
            <person name="Upadhyaya N."/>
            <person name="Rathjen J."/>
            <person name="Taylor J.M."/>
            <person name="Park R.F."/>
            <person name="Dodds P.N."/>
            <person name="Hirsch C.D."/>
            <person name="Kianian S.F."/>
            <person name="Figueroa M."/>
        </authorList>
    </citation>
    <scope>NUCLEOTIDE SEQUENCE [LARGE SCALE GENOMIC DNA]</scope>
    <source>
        <strain evidence="2">12NC29</strain>
    </source>
</reference>
<dbReference type="AlphaFoldDB" id="A0A2N5ULM3"/>
<evidence type="ECO:0000313" key="2">
    <source>
        <dbReference type="EMBL" id="PLW38680.1"/>
    </source>
</evidence>
<dbReference type="OrthoDB" id="10521437at2759"/>
<evidence type="ECO:0000259" key="1">
    <source>
        <dbReference type="Pfam" id="PF20515"/>
    </source>
</evidence>
<organism evidence="2 3">
    <name type="scientific">Puccinia coronata f. sp. avenae</name>
    <dbReference type="NCBI Taxonomy" id="200324"/>
    <lineage>
        <taxon>Eukaryota</taxon>
        <taxon>Fungi</taxon>
        <taxon>Dikarya</taxon>
        <taxon>Basidiomycota</taxon>
        <taxon>Pucciniomycotina</taxon>
        <taxon>Pucciniomycetes</taxon>
        <taxon>Pucciniales</taxon>
        <taxon>Pucciniaceae</taxon>
        <taxon>Puccinia</taxon>
    </lineage>
</organism>
<name>A0A2N5ULM3_9BASI</name>
<accession>A0A2N5ULM3</accession>
<dbReference type="InterPro" id="IPR046798">
    <property type="entry name" value="2OG-FeII_Oxy_6"/>
</dbReference>
<comment type="caution">
    <text evidence="2">The sequence shown here is derived from an EMBL/GenBank/DDBJ whole genome shotgun (WGS) entry which is preliminary data.</text>
</comment>
<dbReference type="STRING" id="200324.A0A2N5ULM3"/>
<evidence type="ECO:0000313" key="3">
    <source>
        <dbReference type="Proteomes" id="UP000235388"/>
    </source>
</evidence>
<keyword evidence="3" id="KW-1185">Reference proteome</keyword>
<gene>
    <name evidence="2" type="ORF">PCANC_16045</name>
</gene>
<feature type="domain" description="Tet-like 2OG-Fe(II) oxygenase" evidence="1">
    <location>
        <begin position="47"/>
        <end position="127"/>
    </location>
</feature>